<dbReference type="RefSeq" id="WP_125293011.1">
    <property type="nucleotide sequence ID" value="NZ_JAPTZM010000008.1"/>
</dbReference>
<dbReference type="OrthoDB" id="8754972at2"/>
<name>A0A427V3N6_9ENTR</name>
<sequence>MKELPPRHSTATTKLSKNGGINTVTVQISKEDKYILIVGFEVNHPEAFQNSVLNLSKDFGHAFFYVTRRSAVSGYDIVDTFFSFGPAGIGQGGKVTTAYNGTRPGDTQYLIKEKVKMFRLRISKAQAEKIKENANQFTTDVNNRKIFYNTSLNDTCAETAKDILSSSGVSTPDGHGTVIGTGNIFIDLTIYNLALVNPYMWFKNFQTHYGRAITWYGETGHVKALPDELRDEEGYKIEIIKPWILVPEQFDPLPKDDLNKIHGDVRG</sequence>
<evidence type="ECO:0000313" key="2">
    <source>
        <dbReference type="Proteomes" id="UP000275331"/>
    </source>
</evidence>
<evidence type="ECO:0008006" key="3">
    <source>
        <dbReference type="Google" id="ProtNLM"/>
    </source>
</evidence>
<reference evidence="1 2" key="1">
    <citation type="submission" date="2018-10" db="EMBL/GenBank/DDBJ databases">
        <title>Transmission dynamics of multidrug resistant bacteria on intensive care unit surfaces.</title>
        <authorList>
            <person name="D'Souza A.W."/>
            <person name="Potter R.F."/>
            <person name="Wallace M."/>
            <person name="Shupe A."/>
            <person name="Patel S."/>
            <person name="Sun S."/>
            <person name="Gul D."/>
            <person name="Kwon J.H."/>
            <person name="Andleeb S."/>
            <person name="Burnham C.-A.D."/>
            <person name="Dantas G."/>
        </authorList>
    </citation>
    <scope>NUCLEOTIDE SEQUENCE [LARGE SCALE GENOMIC DNA]</scope>
    <source>
        <strain evidence="1 2">AS_373</strain>
    </source>
</reference>
<dbReference type="AlphaFoldDB" id="A0A427V3N6"/>
<proteinExistence type="predicted"/>
<dbReference type="EMBL" id="RHXB01000004">
    <property type="protein sequence ID" value="RSE27344.1"/>
    <property type="molecule type" value="Genomic_DNA"/>
</dbReference>
<gene>
    <name evidence="1" type="ORF">EGT71_08545</name>
</gene>
<dbReference type="Proteomes" id="UP000275331">
    <property type="component" value="Unassembled WGS sequence"/>
</dbReference>
<accession>A0A427V3N6</accession>
<organism evidence="1 2">
    <name type="scientific">Atlantibacter subterraneus</name>
    <dbReference type="NCBI Taxonomy" id="255519"/>
    <lineage>
        <taxon>Bacteria</taxon>
        <taxon>Pseudomonadati</taxon>
        <taxon>Pseudomonadota</taxon>
        <taxon>Gammaproteobacteria</taxon>
        <taxon>Enterobacterales</taxon>
        <taxon>Enterobacteriaceae</taxon>
        <taxon>Atlantibacter</taxon>
    </lineage>
</organism>
<comment type="caution">
    <text evidence="1">The sequence shown here is derived from an EMBL/GenBank/DDBJ whole genome shotgun (WGS) entry which is preliminary data.</text>
</comment>
<protein>
    <recommendedName>
        <fullName evidence="3">DUF4105 domain-containing protein</fullName>
    </recommendedName>
</protein>
<evidence type="ECO:0000313" key="1">
    <source>
        <dbReference type="EMBL" id="RSE27344.1"/>
    </source>
</evidence>